<sequence>MTKHAQGIPLGAWLSDLPDEQLVRLLTLRPDLAQPAPASLAALAARAQARQSVQAATDELDLRHLAVLDALLVLHANRTPAPVADIAALLEHRIDADDLDAVLADLADRALVWGTDRIRVAGEAGAGLPWYPGQLALDSPRRSVDQLSAAIDALPDEQAELLSRLSEGSPVGRTRDAAPTAPADHPVPRLLATGLLLRLDDETVLLPRRVGQLLRGHTPDPVLLAPPDPAVRRGAVADVDGAAAVAILDLLRETESVLALLGATPVPQLRSGGLGVRDVRRLAKTAEVTEARLALILEIAAAAGLIADGMPDPEPESGSPPFWAPTAAADRFLDAPAAAQWAQLAGAWLTLASRPSLIGRRGPDGKPLGALSYPLHSAAAPLDRRLLLKTLAGLPPGTGTDAATVSAALIWARPRWAARLQPEPVGDLLDEAHALGVVAHGALSSPGRALLDSGEDAAVAAMTEALPTPVDHFLLQADLTVVVPGPPARDLAVELAAVADRESAGAASVFRVTEATVRRALDSGRSAGELHAFFAGHTKTPVPQGLTYLIDDVARRHGRLRVGLGSSFVRCEDPALLAQAVASPALRSLEPRLLAPTVAISLAPIGELLAALRDAGFAPAAEDASGAVVDLAARGARVAAQTRRWSQRSPLTPPDPDGLAALVSVLRRMDATPEGENLDATQATMALLRAAIERSEVLIGYLDAAGMATRRVVEPISVRGGLLNAFDQASGRVREFAVHRITSVLSDPNG</sequence>
<name>A0A1X0DCG7_9MYCO</name>
<keyword evidence="3" id="KW-0238">DNA-binding</keyword>
<evidence type="ECO:0000256" key="1">
    <source>
        <dbReference type="SAM" id="MobiDB-lite"/>
    </source>
</evidence>
<dbReference type="RefSeq" id="WP_083031173.1">
    <property type="nucleotide sequence ID" value="NZ_AP022618.1"/>
</dbReference>
<evidence type="ECO:0000313" key="4">
    <source>
        <dbReference type="Proteomes" id="UP000192801"/>
    </source>
</evidence>
<reference evidence="3 4" key="1">
    <citation type="submission" date="2016-12" db="EMBL/GenBank/DDBJ databases">
        <title>The new phylogeny of genus Mycobacterium.</title>
        <authorList>
            <person name="Tortoli E."/>
            <person name="Trovato A."/>
            <person name="Cirillo D.M."/>
        </authorList>
    </citation>
    <scope>NUCLEOTIDE SEQUENCE [LARGE SCALE GENOMIC DNA]</scope>
    <source>
        <strain evidence="3 4">DSM 45130</strain>
    </source>
</reference>
<dbReference type="Proteomes" id="UP000192801">
    <property type="component" value="Unassembled WGS sequence"/>
</dbReference>
<comment type="caution">
    <text evidence="3">The sequence shown here is derived from an EMBL/GenBank/DDBJ whole genome shotgun (WGS) entry which is preliminary data.</text>
</comment>
<feature type="domain" description="Helicase XPB/Ssl2 N-terminal" evidence="2">
    <location>
        <begin position="473"/>
        <end position="593"/>
    </location>
</feature>
<dbReference type="OrthoDB" id="3415124at2"/>
<dbReference type="GO" id="GO:0003677">
    <property type="term" value="F:DNA binding"/>
    <property type="evidence" value="ECO:0007669"/>
    <property type="project" value="UniProtKB-KW"/>
</dbReference>
<dbReference type="AlphaFoldDB" id="A0A1X0DCG7"/>
<dbReference type="Pfam" id="PF13625">
    <property type="entry name" value="Helicase_C_3"/>
    <property type="match status" value="1"/>
</dbReference>
<dbReference type="InterPro" id="IPR032830">
    <property type="entry name" value="XPB/Ssl2_N"/>
</dbReference>
<evidence type="ECO:0000259" key="2">
    <source>
        <dbReference type="Pfam" id="PF13625"/>
    </source>
</evidence>
<organism evidence="3 4">
    <name type="scientific">Mycolicibacterium insubricum</name>
    <dbReference type="NCBI Taxonomy" id="444597"/>
    <lineage>
        <taxon>Bacteria</taxon>
        <taxon>Bacillati</taxon>
        <taxon>Actinomycetota</taxon>
        <taxon>Actinomycetes</taxon>
        <taxon>Mycobacteriales</taxon>
        <taxon>Mycobacteriaceae</taxon>
        <taxon>Mycolicibacterium</taxon>
    </lineage>
</organism>
<proteinExistence type="predicted"/>
<dbReference type="EMBL" id="MVHS01000025">
    <property type="protein sequence ID" value="ORA70106.1"/>
    <property type="molecule type" value="Genomic_DNA"/>
</dbReference>
<evidence type="ECO:0000313" key="3">
    <source>
        <dbReference type="EMBL" id="ORA70106.1"/>
    </source>
</evidence>
<feature type="region of interest" description="Disordered" evidence="1">
    <location>
        <begin position="166"/>
        <end position="185"/>
    </location>
</feature>
<protein>
    <submittedName>
        <fullName evidence="3">DNA-binding protein</fullName>
    </submittedName>
</protein>
<accession>A0A1X0DCG7</accession>
<keyword evidence="4" id="KW-1185">Reference proteome</keyword>
<dbReference type="STRING" id="444597.BST26_11805"/>
<gene>
    <name evidence="3" type="ORF">BST26_11805</name>
</gene>